<dbReference type="SUPFAM" id="SSF88723">
    <property type="entry name" value="PIN domain-like"/>
    <property type="match status" value="1"/>
</dbReference>
<evidence type="ECO:0000256" key="6">
    <source>
        <dbReference type="ARBA" id="ARBA00022695"/>
    </source>
</evidence>
<dbReference type="SUPFAM" id="SSF56672">
    <property type="entry name" value="DNA/RNA polymerases"/>
    <property type="match status" value="1"/>
</dbReference>
<comment type="subunit">
    <text evidence="2">Single-chain monomer with multiple functions.</text>
</comment>
<dbReference type="InterPro" id="IPR008918">
    <property type="entry name" value="HhH2"/>
</dbReference>
<dbReference type="eggNOG" id="COG0749">
    <property type="taxonomic scope" value="Bacteria"/>
</dbReference>
<dbReference type="SUPFAM" id="SSF53098">
    <property type="entry name" value="Ribonuclease H-like"/>
    <property type="match status" value="1"/>
</dbReference>
<dbReference type="Gene3D" id="3.30.70.370">
    <property type="match status" value="1"/>
</dbReference>
<dbReference type="AlphaFoldDB" id="A0A085G3R1"/>
<evidence type="ECO:0000256" key="17">
    <source>
        <dbReference type="NCBIfam" id="TIGR00593"/>
    </source>
</evidence>
<dbReference type="Gene3D" id="1.10.150.20">
    <property type="entry name" value="5' to 3' exonuclease, C-terminal subdomain"/>
    <property type="match status" value="2"/>
</dbReference>
<dbReference type="InterPro" id="IPR012337">
    <property type="entry name" value="RNaseH-like_sf"/>
</dbReference>
<dbReference type="CDD" id="cd09898">
    <property type="entry name" value="H3TH_53EXO"/>
    <property type="match status" value="1"/>
</dbReference>
<dbReference type="FunFam" id="1.20.1060.10:FF:000001">
    <property type="entry name" value="DNA polymerase I"/>
    <property type="match status" value="1"/>
</dbReference>
<evidence type="ECO:0000256" key="8">
    <source>
        <dbReference type="ARBA" id="ARBA00022722"/>
    </source>
</evidence>
<dbReference type="InterPro" id="IPR029060">
    <property type="entry name" value="PIN-like_dom_sf"/>
</dbReference>
<dbReference type="SMART" id="SM00482">
    <property type="entry name" value="POLAc"/>
    <property type="match status" value="1"/>
</dbReference>
<dbReference type="Pfam" id="PF01612">
    <property type="entry name" value="DNA_pol_A_exo1"/>
    <property type="match status" value="1"/>
</dbReference>
<dbReference type="NCBIfam" id="NF004397">
    <property type="entry name" value="PRK05755.1"/>
    <property type="match status" value="1"/>
</dbReference>
<dbReference type="SMART" id="SM00474">
    <property type="entry name" value="35EXOc"/>
    <property type="match status" value="1"/>
</dbReference>
<dbReference type="EMBL" id="JMPJ01000068">
    <property type="protein sequence ID" value="KFC78356.1"/>
    <property type="molecule type" value="Genomic_DNA"/>
</dbReference>
<dbReference type="InterPro" id="IPR002298">
    <property type="entry name" value="DNA_polymerase_A"/>
</dbReference>
<dbReference type="FunFam" id="1.10.150.20:FF:000002">
    <property type="entry name" value="DNA polymerase I"/>
    <property type="match status" value="1"/>
</dbReference>
<sequence>MAQIAENPLILVDGSSYLYRAYHAFPPLTNSAGEPTGAMYGVLNMLRSLLLQYTPSHVAVVFDAKGKTFRDELFDQYKSHRPPMPDDLRAQIEPLHQMVKAMGLPLLVVSGVEADDVIGTLALEAEKAGHAVLISTGDKDMAQLVTPGVTLINTMNNAILGPDEVVEKYGVPPELIIDFLALMGDSSDNIPGVPGVGEKTAQALLQGIGGLDALYADLDKIATLSFRGAKTMGAKLGENKEVAYLSYQLATIKTDVELDITCGELTVAEPDATELQSLFARYEFKRWLADVEAGTWLSGKKGAAKPAASKKKGGEEIEIAVGEPVERAQLSQEGYVTILDQETLDEWIGYLKASDVFAFDTETDGLDTLTANLIGLSFAVAPGKAAYLPVAHDYLDSPAQLDRSEVLAQLKPLLEDEKQLKVGQNLKFDRGVLLRYDIELKGIAFDTMLESYVLDSVSGRHDMDSLADRYLGHKTVSFEEIAGKGKNQLTFNQIALEQASPYAAEDADVTLQLHQALWPKIEESATLTTVFNEIEMPLVPVLSHIERTGVLIDQNILAAHSKELTIRLAELETKAHELAEEPFNLSSTKQLQAILYEKQKLPILKKTPGGAPSTNEEVLAELALDYPLPKVILEYRGLAKLKSTYTDKLPLMINPQSGRVHTSYHQAVTATGRLSSSDPNLQNIPVRNEEGRRIRQAFIAPKDHCIVAADYSQIELRIMAHLSKDEGLLKAFAEGKDIHKATAAEVFGTPLDSVTGEQRRSAKAINFGLIYGMSAFGLSRQLNIPRKESQRYMDLYFERYPGVLEYMERTRTQASEKGYVETLDGRRLYLPDIKSSNAMRRKGAERAAINAPMQGTAADIIKRAMIKVADWLLQPDAPRARIIMQVHDELVFEVHNDDVAAVSEKVRSLMEGSMELAVPLKVEVGVGKNWDEAH</sequence>
<proteinExistence type="inferred from homology"/>
<evidence type="ECO:0000259" key="19">
    <source>
        <dbReference type="SMART" id="SM00474"/>
    </source>
</evidence>
<dbReference type="GO" id="GO:0003887">
    <property type="term" value="F:DNA-directed DNA polymerase activity"/>
    <property type="evidence" value="ECO:0007669"/>
    <property type="project" value="UniProtKB-UniRule"/>
</dbReference>
<dbReference type="eggNOG" id="COG0258">
    <property type="taxonomic scope" value="Bacteria"/>
</dbReference>
<keyword evidence="14 18" id="KW-0234">DNA repair</keyword>
<evidence type="ECO:0000256" key="9">
    <source>
        <dbReference type="ARBA" id="ARBA00022763"/>
    </source>
</evidence>
<name>A0A085G3R1_EWIA3</name>
<dbReference type="CDD" id="cd08637">
    <property type="entry name" value="DNA_pol_A_pol_I_C"/>
    <property type="match status" value="1"/>
</dbReference>
<evidence type="ECO:0000256" key="12">
    <source>
        <dbReference type="ARBA" id="ARBA00022932"/>
    </source>
</evidence>
<dbReference type="InterPro" id="IPR036397">
    <property type="entry name" value="RNaseH_sf"/>
</dbReference>
<keyword evidence="5 18" id="KW-0808">Transferase</keyword>
<comment type="caution">
    <text evidence="22">The sequence shown here is derived from an EMBL/GenBank/DDBJ whole genome shotgun (WGS) entry which is preliminary data.</text>
</comment>
<dbReference type="InterPro" id="IPR020045">
    <property type="entry name" value="DNA_polI_H3TH"/>
</dbReference>
<dbReference type="GeneID" id="78383223"/>
<evidence type="ECO:0000256" key="2">
    <source>
        <dbReference type="ARBA" id="ARBA00011541"/>
    </source>
</evidence>
<dbReference type="Gene3D" id="1.20.1060.10">
    <property type="entry name" value="Taq DNA Polymerase, Chain T, domain 4"/>
    <property type="match status" value="1"/>
</dbReference>
<keyword evidence="11 18" id="KW-0269">Exonuclease</keyword>
<dbReference type="SMART" id="SM00279">
    <property type="entry name" value="HhH2"/>
    <property type="match status" value="1"/>
</dbReference>
<keyword evidence="12 18" id="KW-0239">DNA-directed DNA polymerase</keyword>
<dbReference type="GO" id="GO:0008408">
    <property type="term" value="F:3'-5' exonuclease activity"/>
    <property type="evidence" value="ECO:0007669"/>
    <property type="project" value="UniProtKB-UniRule"/>
</dbReference>
<dbReference type="Gene3D" id="3.30.420.10">
    <property type="entry name" value="Ribonuclease H-like superfamily/Ribonuclease H"/>
    <property type="match status" value="1"/>
</dbReference>
<dbReference type="PRINTS" id="PR00868">
    <property type="entry name" value="DNAPOLI"/>
</dbReference>
<keyword evidence="23" id="KW-1185">Reference proteome</keyword>
<dbReference type="InterPro" id="IPR043502">
    <property type="entry name" value="DNA/RNA_pol_sf"/>
</dbReference>
<keyword evidence="10 18" id="KW-0378">Hydrolase</keyword>
<dbReference type="Pfam" id="PF01367">
    <property type="entry name" value="5_3_exonuc"/>
    <property type="match status" value="1"/>
</dbReference>
<dbReference type="FunFam" id="1.10.150.20:FF:000003">
    <property type="entry name" value="DNA polymerase I"/>
    <property type="match status" value="1"/>
</dbReference>
<dbReference type="OrthoDB" id="9806424at2"/>
<keyword evidence="6 18" id="KW-0548">Nucleotidyltransferase</keyword>
<dbReference type="SUPFAM" id="SSF47807">
    <property type="entry name" value="5' to 3' exonuclease, C-terminal subdomain"/>
    <property type="match status" value="1"/>
</dbReference>
<evidence type="ECO:0000256" key="10">
    <source>
        <dbReference type="ARBA" id="ARBA00022801"/>
    </source>
</evidence>
<evidence type="ECO:0000256" key="3">
    <source>
        <dbReference type="ARBA" id="ARBA00012417"/>
    </source>
</evidence>
<dbReference type="InterPro" id="IPR002562">
    <property type="entry name" value="3'-5'_exonuclease_dom"/>
</dbReference>
<dbReference type="RefSeq" id="WP_034794459.1">
    <property type="nucleotide sequence ID" value="NZ_JMPJ01000068.1"/>
</dbReference>
<dbReference type="InterPro" id="IPR020046">
    <property type="entry name" value="5-3_exonucl_a-hlix_arch_N"/>
</dbReference>
<dbReference type="InterPro" id="IPR018320">
    <property type="entry name" value="DNA_polymerase_1"/>
</dbReference>
<dbReference type="Gene3D" id="3.40.50.1010">
    <property type="entry name" value="5'-nuclease"/>
    <property type="match status" value="1"/>
</dbReference>
<dbReference type="InterPro" id="IPR019760">
    <property type="entry name" value="DNA-dir_DNA_pol_A_CS"/>
</dbReference>
<evidence type="ECO:0000256" key="5">
    <source>
        <dbReference type="ARBA" id="ARBA00022679"/>
    </source>
</evidence>
<evidence type="ECO:0000256" key="18">
    <source>
        <dbReference type="RuleBase" id="RU004460"/>
    </source>
</evidence>
<dbReference type="SMART" id="SM00475">
    <property type="entry name" value="53EXOc"/>
    <property type="match status" value="1"/>
</dbReference>
<evidence type="ECO:0000256" key="16">
    <source>
        <dbReference type="ARBA" id="ARBA00060162"/>
    </source>
</evidence>
<evidence type="ECO:0000313" key="22">
    <source>
        <dbReference type="EMBL" id="KFC78356.1"/>
    </source>
</evidence>
<evidence type="ECO:0000313" key="23">
    <source>
        <dbReference type="Proteomes" id="UP000028640"/>
    </source>
</evidence>
<dbReference type="CDD" id="cd09859">
    <property type="entry name" value="PIN_53EXO"/>
    <property type="match status" value="1"/>
</dbReference>
<dbReference type="GO" id="GO:0006261">
    <property type="term" value="P:DNA-templated DNA replication"/>
    <property type="evidence" value="ECO:0007669"/>
    <property type="project" value="UniProtKB-UniRule"/>
</dbReference>
<feature type="domain" description="5'-3' exonuclease" evidence="20">
    <location>
        <begin position="7"/>
        <end position="268"/>
    </location>
</feature>
<dbReference type="Pfam" id="PF00476">
    <property type="entry name" value="DNA_pol_A"/>
    <property type="match status" value="1"/>
</dbReference>
<dbReference type="GO" id="GO:0008409">
    <property type="term" value="F:5'-3' exonuclease activity"/>
    <property type="evidence" value="ECO:0007669"/>
    <property type="project" value="UniProtKB-UniRule"/>
</dbReference>
<organism evidence="22 23">
    <name type="scientific">Ewingella americana (strain ATCC 33852 / DSM 4580 / CCUG 14506 / JCM 5911 / LMG 7869 / NCTC 12157 / CDC 1468-78)</name>
    <dbReference type="NCBI Taxonomy" id="910964"/>
    <lineage>
        <taxon>Bacteria</taxon>
        <taxon>Pseudomonadati</taxon>
        <taxon>Pseudomonadota</taxon>
        <taxon>Gammaproteobacteria</taxon>
        <taxon>Enterobacterales</taxon>
        <taxon>Yersiniaceae</taxon>
        <taxon>Ewingella</taxon>
    </lineage>
</organism>
<accession>A0A085G3R1</accession>
<evidence type="ECO:0000256" key="7">
    <source>
        <dbReference type="ARBA" id="ARBA00022705"/>
    </source>
</evidence>
<dbReference type="Pfam" id="PF02739">
    <property type="entry name" value="5_3_exonuc_N"/>
    <property type="match status" value="1"/>
</dbReference>
<evidence type="ECO:0000256" key="14">
    <source>
        <dbReference type="ARBA" id="ARBA00023204"/>
    </source>
</evidence>
<comment type="catalytic activity">
    <reaction evidence="15 18">
        <text>DNA(n) + a 2'-deoxyribonucleoside 5'-triphosphate = DNA(n+1) + diphosphate</text>
        <dbReference type="Rhea" id="RHEA:22508"/>
        <dbReference type="Rhea" id="RHEA-COMP:17339"/>
        <dbReference type="Rhea" id="RHEA-COMP:17340"/>
        <dbReference type="ChEBI" id="CHEBI:33019"/>
        <dbReference type="ChEBI" id="CHEBI:61560"/>
        <dbReference type="ChEBI" id="CHEBI:173112"/>
        <dbReference type="EC" id="2.7.7.7"/>
    </reaction>
</comment>
<dbReference type="GO" id="GO:0003677">
    <property type="term" value="F:DNA binding"/>
    <property type="evidence" value="ECO:0007669"/>
    <property type="project" value="UniProtKB-UniRule"/>
</dbReference>
<keyword evidence="8" id="KW-0540">Nuclease</keyword>
<evidence type="ECO:0000259" key="21">
    <source>
        <dbReference type="SMART" id="SM00482"/>
    </source>
</evidence>
<reference evidence="22 23" key="1">
    <citation type="submission" date="2014-05" db="EMBL/GenBank/DDBJ databases">
        <title>ATOL: Assembling a taxonomically balanced genome-scale reconstruction of the evolutionary history of the Enterobacteriaceae.</title>
        <authorList>
            <person name="Plunkett G.III."/>
            <person name="Neeno-Eckwall E.C."/>
            <person name="Glasner J.D."/>
            <person name="Perna N.T."/>
        </authorList>
    </citation>
    <scope>NUCLEOTIDE SEQUENCE [LARGE SCALE GENOMIC DNA]</scope>
    <source>
        <strain evidence="22 23">ATCC 33852</strain>
    </source>
</reference>
<dbReference type="NCBIfam" id="TIGR00593">
    <property type="entry name" value="pola"/>
    <property type="match status" value="1"/>
</dbReference>
<evidence type="ECO:0000256" key="4">
    <source>
        <dbReference type="ARBA" id="ARBA00020311"/>
    </source>
</evidence>
<dbReference type="STRING" id="910964.GEAM_3689"/>
<dbReference type="InterPro" id="IPR001098">
    <property type="entry name" value="DNA-dir_DNA_pol_A_palm_dom"/>
</dbReference>
<evidence type="ECO:0000256" key="1">
    <source>
        <dbReference type="ARBA" id="ARBA00007705"/>
    </source>
</evidence>
<comment type="function">
    <text evidence="16">In addition to polymerase activity, this DNA polymerase exhibits 3'-5' and 5'-3' exonuclease activity. It is able to utilize nicked circular duplex DNA as a template and can unwind the parental DNA strand from its template.</text>
</comment>
<feature type="domain" description="DNA-directed DNA polymerase family A palm" evidence="21">
    <location>
        <begin position="691"/>
        <end position="898"/>
    </location>
</feature>
<dbReference type="PANTHER" id="PTHR10133">
    <property type="entry name" value="DNA POLYMERASE I"/>
    <property type="match status" value="1"/>
</dbReference>
<keyword evidence="7 18" id="KW-0235">DNA replication</keyword>
<dbReference type="PROSITE" id="PS00447">
    <property type="entry name" value="DNA_POLYMERASE_A"/>
    <property type="match status" value="1"/>
</dbReference>
<keyword evidence="9 18" id="KW-0227">DNA damage</keyword>
<dbReference type="InterPro" id="IPR002421">
    <property type="entry name" value="5-3_exonuclease"/>
</dbReference>
<dbReference type="PANTHER" id="PTHR10133:SF27">
    <property type="entry name" value="DNA POLYMERASE NU"/>
    <property type="match status" value="1"/>
</dbReference>
<feature type="domain" description="3'-5' exonuclease" evidence="19">
    <location>
        <begin position="335"/>
        <end position="522"/>
    </location>
</feature>
<evidence type="ECO:0000256" key="13">
    <source>
        <dbReference type="ARBA" id="ARBA00023125"/>
    </source>
</evidence>
<keyword evidence="13 18" id="KW-0238">DNA-binding</keyword>
<dbReference type="FunFam" id="3.40.50.1010:FF:000001">
    <property type="entry name" value="DNA polymerase I"/>
    <property type="match status" value="1"/>
</dbReference>
<dbReference type="FunFam" id="3.30.420.10:FF:000026">
    <property type="entry name" value="DNA polymerase I"/>
    <property type="match status" value="1"/>
</dbReference>
<dbReference type="Proteomes" id="UP000028640">
    <property type="component" value="Unassembled WGS sequence"/>
</dbReference>
<evidence type="ECO:0000259" key="20">
    <source>
        <dbReference type="SMART" id="SM00475"/>
    </source>
</evidence>
<dbReference type="InterPro" id="IPR036279">
    <property type="entry name" value="5-3_exonuclease_C_sf"/>
</dbReference>
<comment type="similarity">
    <text evidence="1 18">Belongs to the DNA polymerase type-A family.</text>
</comment>
<dbReference type="CDD" id="cd06139">
    <property type="entry name" value="DNA_polA_I_Ecoli_like_exo"/>
    <property type="match status" value="1"/>
</dbReference>
<evidence type="ECO:0000256" key="11">
    <source>
        <dbReference type="ARBA" id="ARBA00022839"/>
    </source>
</evidence>
<evidence type="ECO:0000256" key="15">
    <source>
        <dbReference type="ARBA" id="ARBA00049244"/>
    </source>
</evidence>
<gene>
    <name evidence="18 22" type="primary">polA</name>
    <name evidence="22" type="ORF">GEAM_3689</name>
</gene>
<dbReference type="EC" id="2.7.7.7" evidence="3 17"/>
<protein>
    <recommendedName>
        <fullName evidence="4 17">DNA polymerase I</fullName>
        <ecNumber evidence="3 17">2.7.7.7</ecNumber>
    </recommendedName>
</protein>
<dbReference type="GO" id="GO:0006302">
    <property type="term" value="P:double-strand break repair"/>
    <property type="evidence" value="ECO:0007669"/>
    <property type="project" value="TreeGrafter"/>
</dbReference>